<evidence type="ECO:0000313" key="3">
    <source>
        <dbReference type="Proteomes" id="UP000288096"/>
    </source>
</evidence>
<proteinExistence type="predicted"/>
<organism evidence="2 3">
    <name type="scientific">Desulfonema ishimotonii</name>
    <dbReference type="NCBI Taxonomy" id="45657"/>
    <lineage>
        <taxon>Bacteria</taxon>
        <taxon>Pseudomonadati</taxon>
        <taxon>Thermodesulfobacteriota</taxon>
        <taxon>Desulfobacteria</taxon>
        <taxon>Desulfobacterales</taxon>
        <taxon>Desulfococcaceae</taxon>
        <taxon>Desulfonema</taxon>
    </lineage>
</organism>
<feature type="signal peptide" evidence="1">
    <location>
        <begin position="1"/>
        <end position="26"/>
    </location>
</feature>
<dbReference type="EMBL" id="BEXT01000001">
    <property type="protein sequence ID" value="GBC63202.1"/>
    <property type="molecule type" value="Genomic_DNA"/>
</dbReference>
<name>A0A401G1V0_9BACT</name>
<dbReference type="RefSeq" id="WP_124330301.1">
    <property type="nucleotide sequence ID" value="NZ_BEXT01000001.1"/>
</dbReference>
<gene>
    <name evidence="2" type="ORF">DENIS_4196</name>
</gene>
<dbReference type="Gene3D" id="2.130.10.10">
    <property type="entry name" value="YVTN repeat-like/Quinoprotein amine dehydrogenase"/>
    <property type="match status" value="1"/>
</dbReference>
<keyword evidence="3" id="KW-1185">Reference proteome</keyword>
<dbReference type="SUPFAM" id="SSF50998">
    <property type="entry name" value="Quinoprotein alcohol dehydrogenase-like"/>
    <property type="match status" value="1"/>
</dbReference>
<reference evidence="3" key="1">
    <citation type="submission" date="2017-11" db="EMBL/GenBank/DDBJ databases">
        <authorList>
            <person name="Watanabe M."/>
            <person name="Kojima H."/>
        </authorList>
    </citation>
    <scope>NUCLEOTIDE SEQUENCE [LARGE SCALE GENOMIC DNA]</scope>
    <source>
        <strain evidence="3">Tokyo 01</strain>
    </source>
</reference>
<evidence type="ECO:0000256" key="1">
    <source>
        <dbReference type="SAM" id="SignalP"/>
    </source>
</evidence>
<accession>A0A401G1V0</accession>
<evidence type="ECO:0000313" key="2">
    <source>
        <dbReference type="EMBL" id="GBC63202.1"/>
    </source>
</evidence>
<comment type="caution">
    <text evidence="2">The sequence shown here is derived from an EMBL/GenBank/DDBJ whole genome shotgun (WGS) entry which is preliminary data.</text>
</comment>
<dbReference type="Proteomes" id="UP000288096">
    <property type="component" value="Unassembled WGS sequence"/>
</dbReference>
<dbReference type="InterPro" id="IPR011047">
    <property type="entry name" value="Quinoprotein_ADH-like_sf"/>
</dbReference>
<evidence type="ECO:0008006" key="4">
    <source>
        <dbReference type="Google" id="ProtNLM"/>
    </source>
</evidence>
<sequence>MIHKKHIRCLLLPLLGTLLLFSLAHGDERAEKRKKIRYAINKGILTPYDIPFRHYAALDMWDEIDFILAANNGNAIMCKMPGKYYSRPYVISDRIWVFKNGETENAPVYVFDPASLRLADQLKNKQFQAYQGGIRTVINDHVIIAGGANTDVDMAVIWNTRTDEVRTLKLEAGHYIGAIAVEMGKLYIGSCGGKINVWDMDDLSFLGTYSTRPEETTDWDAFNRQACITGIHFFNNRLIGVGERDIFIWDIDRKNLVKTYEKALKNSLFCFFEGFIAEYKNDVFALSPLLTGDAEPDGIRVSKAENPIVDLQITPEKLLPNQKGPVIVMSMRHNMGMRFYDFNTLELLDKAPLRGDTLQVYQNRLFATDDQNIYRYDIRHKKSGPYREFLKTIAPDPAALTPELYQQLLKRACRYPHAISPNALSEKFLARCQLSLHHGFRYGKIGEQRLTDEAGEPYREEVFGYNLFYEIRNDSDQGRYITLKFDWGGEYGRENRTDASLSSATRTAFIPPHGGREAGHMVIGEKEPRQLFVYPLDITEMSAVYYQGLQRALGRGNQSLSLVNTYLRDKRLKKWHSELKKRKKSLSAESDK</sequence>
<feature type="chain" id="PRO_5019208075" description="WD40 repeat domain-containing protein" evidence="1">
    <location>
        <begin position="27"/>
        <end position="592"/>
    </location>
</feature>
<keyword evidence="1" id="KW-0732">Signal</keyword>
<protein>
    <recommendedName>
        <fullName evidence="4">WD40 repeat domain-containing protein</fullName>
    </recommendedName>
</protein>
<dbReference type="InterPro" id="IPR015943">
    <property type="entry name" value="WD40/YVTN_repeat-like_dom_sf"/>
</dbReference>
<dbReference type="AlphaFoldDB" id="A0A401G1V0"/>
<reference evidence="3" key="2">
    <citation type="submission" date="2019-01" db="EMBL/GenBank/DDBJ databases">
        <title>Genome sequence of Desulfonema ishimotonii strain Tokyo 01.</title>
        <authorList>
            <person name="Fukui M."/>
        </authorList>
    </citation>
    <scope>NUCLEOTIDE SEQUENCE [LARGE SCALE GENOMIC DNA]</scope>
    <source>
        <strain evidence="3">Tokyo 01</strain>
    </source>
</reference>